<gene>
    <name evidence="3" type="ORF">ACFSFX_06550</name>
</gene>
<feature type="transmembrane region" description="Helical" evidence="1">
    <location>
        <begin position="191"/>
        <end position="210"/>
    </location>
</feature>
<keyword evidence="1" id="KW-0472">Membrane</keyword>
<dbReference type="SUPFAM" id="SSF48317">
    <property type="entry name" value="Acid phosphatase/Vanadium-dependent haloperoxidase"/>
    <property type="match status" value="1"/>
</dbReference>
<keyword evidence="4" id="KW-1185">Reference proteome</keyword>
<proteinExistence type="predicted"/>
<keyword evidence="1" id="KW-0812">Transmembrane</keyword>
<feature type="transmembrane region" description="Helical" evidence="1">
    <location>
        <begin position="21"/>
        <end position="41"/>
    </location>
</feature>
<accession>A0ABW4Q6C6</accession>
<feature type="domain" description="Phosphatidic acid phosphatase type 2/haloperoxidase" evidence="2">
    <location>
        <begin position="101"/>
        <end position="203"/>
    </location>
</feature>
<comment type="caution">
    <text evidence="3">The sequence shown here is derived from an EMBL/GenBank/DDBJ whole genome shotgun (WGS) entry which is preliminary data.</text>
</comment>
<dbReference type="Gene3D" id="1.20.144.10">
    <property type="entry name" value="Phosphatidic acid phosphatase type 2/haloperoxidase"/>
    <property type="match status" value="1"/>
</dbReference>
<dbReference type="Proteomes" id="UP001597307">
    <property type="component" value="Unassembled WGS sequence"/>
</dbReference>
<dbReference type="Pfam" id="PF01569">
    <property type="entry name" value="PAP2"/>
    <property type="match status" value="1"/>
</dbReference>
<dbReference type="EMBL" id="JBHUGA010000011">
    <property type="protein sequence ID" value="MFD1846257.1"/>
    <property type="molecule type" value="Genomic_DNA"/>
</dbReference>
<evidence type="ECO:0000259" key="2">
    <source>
        <dbReference type="Pfam" id="PF01569"/>
    </source>
</evidence>
<dbReference type="InterPro" id="IPR036938">
    <property type="entry name" value="PAP2/HPO_sf"/>
</dbReference>
<evidence type="ECO:0000313" key="3">
    <source>
        <dbReference type="EMBL" id="MFD1846257.1"/>
    </source>
</evidence>
<feature type="transmembrane region" description="Helical" evidence="1">
    <location>
        <begin position="231"/>
        <end position="254"/>
    </location>
</feature>
<keyword evidence="1" id="KW-1133">Transmembrane helix</keyword>
<dbReference type="RefSeq" id="WP_343879884.1">
    <property type="nucleotide sequence ID" value="NZ_BAAAIJ010000047.1"/>
</dbReference>
<feature type="transmembrane region" description="Helical" evidence="1">
    <location>
        <begin position="75"/>
        <end position="93"/>
    </location>
</feature>
<feature type="transmembrane region" description="Helical" evidence="1">
    <location>
        <begin position="138"/>
        <end position="157"/>
    </location>
</feature>
<sequence length="303" mass="32308">MSSQTSANPTGRKLPAARNPSLFLLGSLVCAVALGWTYWAFVRTSTGQFADESAWREAGFAAPDSQQPFLQFLDSLPALSVLIAAAVILFVTLRRQRWSAAVIALGTIAGANLTTQVLKNLLFDRPDRGVPTLDFNSLPSGHTTLAASAAAAIFLVVTPRWRPLAAAAGGTYSVAAGAATFLNLWHRPADVIAAFLVVGTWTLLGGLLIMRFGNSWNVWSGYGEHWAASRLWLTFCWAAGVAGLALGVILYLYVQLIGPAPVPGTARIPLFFWSGLSMIVGVGFTLSAAASCLFSHQARRRES</sequence>
<protein>
    <submittedName>
        <fullName evidence="3">Phosphatase PAP2 family protein</fullName>
    </submittedName>
</protein>
<organism evidence="3 4">
    <name type="scientific">Arthrobacter flavus</name>
    <dbReference type="NCBI Taxonomy" id="95172"/>
    <lineage>
        <taxon>Bacteria</taxon>
        <taxon>Bacillati</taxon>
        <taxon>Actinomycetota</taxon>
        <taxon>Actinomycetes</taxon>
        <taxon>Micrococcales</taxon>
        <taxon>Micrococcaceae</taxon>
        <taxon>Arthrobacter</taxon>
    </lineage>
</organism>
<evidence type="ECO:0000256" key="1">
    <source>
        <dbReference type="SAM" id="Phobius"/>
    </source>
</evidence>
<evidence type="ECO:0000313" key="4">
    <source>
        <dbReference type="Proteomes" id="UP001597307"/>
    </source>
</evidence>
<feature type="transmembrane region" description="Helical" evidence="1">
    <location>
        <begin position="164"/>
        <end position="185"/>
    </location>
</feature>
<feature type="transmembrane region" description="Helical" evidence="1">
    <location>
        <begin position="270"/>
        <end position="294"/>
    </location>
</feature>
<name>A0ABW4Q6C6_9MICC</name>
<feature type="transmembrane region" description="Helical" evidence="1">
    <location>
        <begin position="100"/>
        <end position="118"/>
    </location>
</feature>
<reference evidence="4" key="1">
    <citation type="journal article" date="2019" name="Int. J. Syst. Evol. Microbiol.">
        <title>The Global Catalogue of Microorganisms (GCM) 10K type strain sequencing project: providing services to taxonomists for standard genome sequencing and annotation.</title>
        <authorList>
            <consortium name="The Broad Institute Genomics Platform"/>
            <consortium name="The Broad Institute Genome Sequencing Center for Infectious Disease"/>
            <person name="Wu L."/>
            <person name="Ma J."/>
        </authorList>
    </citation>
    <scope>NUCLEOTIDE SEQUENCE [LARGE SCALE GENOMIC DNA]</scope>
    <source>
        <strain evidence="4">JCM 11496</strain>
    </source>
</reference>
<dbReference type="InterPro" id="IPR000326">
    <property type="entry name" value="PAP2/HPO"/>
</dbReference>